<feature type="region of interest" description="Disordered" evidence="1">
    <location>
        <begin position="66"/>
        <end position="85"/>
    </location>
</feature>
<feature type="region of interest" description="Disordered" evidence="1">
    <location>
        <begin position="328"/>
        <end position="350"/>
    </location>
</feature>
<feature type="compositionally biased region" description="Polar residues" evidence="1">
    <location>
        <begin position="117"/>
        <end position="126"/>
    </location>
</feature>
<accession>A0AAN8ZP21</accession>
<evidence type="ECO:0000313" key="4">
    <source>
        <dbReference type="Proteomes" id="UP001381693"/>
    </source>
</evidence>
<feature type="compositionally biased region" description="Low complexity" evidence="1">
    <location>
        <begin position="432"/>
        <end position="446"/>
    </location>
</feature>
<keyword evidence="4" id="KW-1185">Reference proteome</keyword>
<gene>
    <name evidence="3" type="ORF">SK128_008261</name>
</gene>
<evidence type="ECO:0000256" key="1">
    <source>
        <dbReference type="SAM" id="MobiDB-lite"/>
    </source>
</evidence>
<feature type="compositionally biased region" description="Polar residues" evidence="1">
    <location>
        <begin position="391"/>
        <end position="408"/>
    </location>
</feature>
<name>A0AAN8ZP21_HALRR</name>
<dbReference type="Proteomes" id="UP001381693">
    <property type="component" value="Unassembled WGS sequence"/>
</dbReference>
<feature type="non-terminal residue" evidence="3">
    <location>
        <position position="1"/>
    </location>
</feature>
<evidence type="ECO:0000256" key="2">
    <source>
        <dbReference type="SAM" id="SignalP"/>
    </source>
</evidence>
<protein>
    <submittedName>
        <fullName evidence="3">Uncharacterized protein</fullName>
    </submittedName>
</protein>
<dbReference type="EMBL" id="JAXCGZ010022989">
    <property type="protein sequence ID" value="KAK7019661.1"/>
    <property type="molecule type" value="Genomic_DNA"/>
</dbReference>
<feature type="region of interest" description="Disordered" evidence="1">
    <location>
        <begin position="109"/>
        <end position="132"/>
    </location>
</feature>
<keyword evidence="2" id="KW-0732">Signal</keyword>
<organism evidence="3 4">
    <name type="scientific">Halocaridina rubra</name>
    <name type="common">Hawaiian red shrimp</name>
    <dbReference type="NCBI Taxonomy" id="373956"/>
    <lineage>
        <taxon>Eukaryota</taxon>
        <taxon>Metazoa</taxon>
        <taxon>Ecdysozoa</taxon>
        <taxon>Arthropoda</taxon>
        <taxon>Crustacea</taxon>
        <taxon>Multicrustacea</taxon>
        <taxon>Malacostraca</taxon>
        <taxon>Eumalacostraca</taxon>
        <taxon>Eucarida</taxon>
        <taxon>Decapoda</taxon>
        <taxon>Pleocyemata</taxon>
        <taxon>Caridea</taxon>
        <taxon>Atyoidea</taxon>
        <taxon>Atyidae</taxon>
        <taxon>Halocaridina</taxon>
    </lineage>
</organism>
<feature type="region of interest" description="Disordered" evidence="1">
    <location>
        <begin position="428"/>
        <end position="456"/>
    </location>
</feature>
<evidence type="ECO:0000313" key="3">
    <source>
        <dbReference type="EMBL" id="KAK7019661.1"/>
    </source>
</evidence>
<comment type="caution">
    <text evidence="3">The sequence shown here is derived from an EMBL/GenBank/DDBJ whole genome shotgun (WGS) entry which is preliminary data.</text>
</comment>
<feature type="signal peptide" evidence="2">
    <location>
        <begin position="1"/>
        <end position="17"/>
    </location>
</feature>
<proteinExistence type="predicted"/>
<feature type="compositionally biased region" description="Low complexity" evidence="1">
    <location>
        <begin position="331"/>
        <end position="340"/>
    </location>
</feature>
<feature type="compositionally biased region" description="Polar residues" evidence="1">
    <location>
        <begin position="74"/>
        <end position="83"/>
    </location>
</feature>
<reference evidence="3 4" key="1">
    <citation type="submission" date="2023-11" db="EMBL/GenBank/DDBJ databases">
        <title>Halocaridina rubra genome assembly.</title>
        <authorList>
            <person name="Smith C."/>
        </authorList>
    </citation>
    <scope>NUCLEOTIDE SEQUENCE [LARGE SCALE GENOMIC DNA]</scope>
    <source>
        <strain evidence="3">EP-1</strain>
        <tissue evidence="3">Whole</tissue>
    </source>
</reference>
<dbReference type="AlphaFoldDB" id="A0AAN8ZP21"/>
<feature type="region of interest" description="Disordered" evidence="1">
    <location>
        <begin position="381"/>
        <end position="408"/>
    </location>
</feature>
<sequence length="456" mass="49426">VLTLVMVLLVALQGVDNLHKGQQQHRRTPLVVSSVNIPMSQLRRQRRKSVPNTPFSFSPRLIPCSSPVVKSPDHQSLSPQSGEEANDSLLDAASDATLLLNRRLNSSEWASVRESPMRSNSQSGPESRSHKFRTFTVSSLATATGNKSDVSKPISPSASLPEFAAGKNEPFSTSTNVTSPSPNISKKVNLDAQGLTFICKHSSQEESSSKIKLKSIGSLVTVPMINLIEPSPELKFPPKRRLRESEMGSSPLLRESDVVLGSTEDQHSDSPLLCSSVFNDLKNPDSVNGVSPEYTNHPVGTGTLPSNPRDALMEELERKLLAGNNLKSRKSTTSVKSVNKFSPPKTSLGDNTKLEIRVTPQITPRQSIKVKDTVVNGTLDSCHPSPEVSPVISSHNTPISRTANESPSVPTFPTDYVRVYPSPKPFLGSHGSTPSLNNNLPSSVLHSSKKDRLDIT</sequence>
<feature type="chain" id="PRO_5042916671" evidence="2">
    <location>
        <begin position="18"/>
        <end position="456"/>
    </location>
</feature>